<dbReference type="SMART" id="SM00729">
    <property type="entry name" value="Elp3"/>
    <property type="match status" value="1"/>
</dbReference>
<keyword evidence="10" id="KW-0963">Cytoplasm</keyword>
<evidence type="ECO:0000256" key="3">
    <source>
        <dbReference type="ARBA" id="ARBA00017228"/>
    </source>
</evidence>
<feature type="domain" description="Radical SAM core" evidence="11">
    <location>
        <begin position="1"/>
        <end position="232"/>
    </location>
</feature>
<dbReference type="SFLD" id="SFLDF00288">
    <property type="entry name" value="HemN-like__clustered_with_nucl"/>
    <property type="match status" value="1"/>
</dbReference>
<dbReference type="SFLD" id="SFLDF00562">
    <property type="entry name" value="HemN-like__clustered_with_heat"/>
    <property type="match status" value="1"/>
</dbReference>
<dbReference type="GO" id="GO:0046872">
    <property type="term" value="F:metal ion binding"/>
    <property type="evidence" value="ECO:0007669"/>
    <property type="project" value="UniProtKB-UniRule"/>
</dbReference>
<dbReference type="GO" id="GO:0051539">
    <property type="term" value="F:4 iron, 4 sulfur cluster binding"/>
    <property type="evidence" value="ECO:0007669"/>
    <property type="project" value="UniProtKB-UniRule"/>
</dbReference>
<sequence length="387" mass="42506">MSLALYLHWPFCLRKCPYCDFNSHVRDRFDPSAWEQALLADLAFEAELTGGREISSIFFGGGTPSLMPPALVARIIDQAAAHWRFADDIEVTLEANPSSVEASRFADLALAGVNRVSLGLQALDDQTLKFLGRLHSLAESLDALAIAQSHFSRVSFDLIYARPGQTPESWQAELTQALSYGTGHLSLYQLTIEPGTQFATLVRQGKLVPQDDDAAAELFALTREMTAAAGLPAYEISNHARPGEESRHNLTYWRYGDYIGVGPGAHGRRLGVATVRHKKPENFLKAVEEQGQGICETRALGPREQAAEAVMMGLRLAEGIRPAALAGRFGLTQDQLIVPAKRRFYREMGYLEEAEPDTDTQVLRVTERGMAVLDGLLGELVPEELVA</sequence>
<keyword evidence="7 10" id="KW-0408">Iron</keyword>
<dbReference type="Pfam" id="PF06969">
    <property type="entry name" value="HemN_C"/>
    <property type="match status" value="1"/>
</dbReference>
<comment type="function">
    <text evidence="10">Probably acts as a heme chaperone, transferring heme to an unknown acceptor. Binds one molecule of heme per monomer, possibly covalently. Binds 1 [4Fe-4S] cluster. The cluster is coordinated with 3 cysteines and an exchangeable S-adenosyl-L-methionine.</text>
</comment>
<keyword evidence="5 10" id="KW-0949">S-adenosyl-L-methionine</keyword>
<dbReference type="AlphaFoldDB" id="A0A7Y0BQU3"/>
<dbReference type="SFLD" id="SFLDS00029">
    <property type="entry name" value="Radical_SAM"/>
    <property type="match status" value="1"/>
</dbReference>
<dbReference type="SFLD" id="SFLDG01065">
    <property type="entry name" value="anaerobic_coproporphyrinogen-I"/>
    <property type="match status" value="1"/>
</dbReference>
<evidence type="ECO:0000256" key="10">
    <source>
        <dbReference type="RuleBase" id="RU364116"/>
    </source>
</evidence>
<comment type="cofactor">
    <cofactor evidence="1">
        <name>[4Fe-4S] cluster</name>
        <dbReference type="ChEBI" id="CHEBI:49883"/>
    </cofactor>
</comment>
<evidence type="ECO:0000256" key="8">
    <source>
        <dbReference type="ARBA" id="ARBA00023014"/>
    </source>
</evidence>
<evidence type="ECO:0000313" key="13">
    <source>
        <dbReference type="Proteomes" id="UP000583556"/>
    </source>
</evidence>
<dbReference type="InterPro" id="IPR007197">
    <property type="entry name" value="rSAM"/>
</dbReference>
<dbReference type="PANTHER" id="PTHR13932:SF5">
    <property type="entry name" value="RADICAL S-ADENOSYL METHIONINE DOMAIN-CONTAINING PROTEIN 1, MITOCHONDRIAL"/>
    <property type="match status" value="1"/>
</dbReference>
<evidence type="ECO:0000256" key="1">
    <source>
        <dbReference type="ARBA" id="ARBA00001966"/>
    </source>
</evidence>
<dbReference type="InterPro" id="IPR058240">
    <property type="entry name" value="rSAM_sf"/>
</dbReference>
<dbReference type="GO" id="GO:0005737">
    <property type="term" value="C:cytoplasm"/>
    <property type="evidence" value="ECO:0007669"/>
    <property type="project" value="UniProtKB-SubCell"/>
</dbReference>
<name>A0A7Y0BQU3_9SPHN</name>
<evidence type="ECO:0000313" key="12">
    <source>
        <dbReference type="EMBL" id="NML94231.1"/>
    </source>
</evidence>
<dbReference type="InterPro" id="IPR034505">
    <property type="entry name" value="Coproporphyrinogen-III_oxidase"/>
</dbReference>
<dbReference type="InterPro" id="IPR013785">
    <property type="entry name" value="Aldolase_TIM"/>
</dbReference>
<comment type="caution">
    <text evidence="12">The sequence shown here is derived from an EMBL/GenBank/DDBJ whole genome shotgun (WGS) entry which is preliminary data.</text>
</comment>
<keyword evidence="10" id="KW-0004">4Fe-4S</keyword>
<dbReference type="Pfam" id="PF04055">
    <property type="entry name" value="Radical_SAM"/>
    <property type="match status" value="1"/>
</dbReference>
<dbReference type="SUPFAM" id="SSF102114">
    <property type="entry name" value="Radical SAM enzymes"/>
    <property type="match status" value="1"/>
</dbReference>
<dbReference type="EMBL" id="JABBGM010000004">
    <property type="protein sequence ID" value="NML94231.1"/>
    <property type="molecule type" value="Genomic_DNA"/>
</dbReference>
<dbReference type="PROSITE" id="PS51918">
    <property type="entry name" value="RADICAL_SAM"/>
    <property type="match status" value="1"/>
</dbReference>
<dbReference type="InterPro" id="IPR010723">
    <property type="entry name" value="HemN_C"/>
</dbReference>
<keyword evidence="9 10" id="KW-0143">Chaperone</keyword>
<evidence type="ECO:0000256" key="5">
    <source>
        <dbReference type="ARBA" id="ARBA00022691"/>
    </source>
</evidence>
<comment type="similarity">
    <text evidence="2">Belongs to the anaerobic coproporphyrinogen-III oxidase family. HemW subfamily.</text>
</comment>
<keyword evidence="6 10" id="KW-0479">Metal-binding</keyword>
<dbReference type="RefSeq" id="WP_169493487.1">
    <property type="nucleotide sequence ID" value="NZ_JABBGM010000004.1"/>
</dbReference>
<protein>
    <recommendedName>
        <fullName evidence="3 10">Heme chaperone HemW</fullName>
    </recommendedName>
</protein>
<reference evidence="12 13" key="1">
    <citation type="submission" date="2020-04" db="EMBL/GenBank/DDBJ databases">
        <title>Novosphingobium sp. TW-4 isolated from soil.</title>
        <authorList>
            <person name="Dahal R.H."/>
            <person name="Chaudhary D.K."/>
        </authorList>
    </citation>
    <scope>NUCLEOTIDE SEQUENCE [LARGE SCALE GENOMIC DNA]</scope>
    <source>
        <strain evidence="12 13">TW-4</strain>
    </source>
</reference>
<dbReference type="NCBIfam" id="TIGR00539">
    <property type="entry name" value="hemN_rel"/>
    <property type="match status" value="1"/>
</dbReference>
<gene>
    <name evidence="12" type="ORF">HHL27_11200</name>
</gene>
<keyword evidence="8 10" id="KW-0411">Iron-sulfur</keyword>
<proteinExistence type="inferred from homology"/>
<dbReference type="GO" id="GO:0006779">
    <property type="term" value="P:porphyrin-containing compound biosynthetic process"/>
    <property type="evidence" value="ECO:0007669"/>
    <property type="project" value="InterPro"/>
</dbReference>
<dbReference type="Gene3D" id="3.20.20.70">
    <property type="entry name" value="Aldolase class I"/>
    <property type="match status" value="1"/>
</dbReference>
<evidence type="ECO:0000256" key="2">
    <source>
        <dbReference type="ARBA" id="ARBA00006100"/>
    </source>
</evidence>
<comment type="subcellular location">
    <subcellularLocation>
        <location evidence="10">Cytoplasm</location>
    </subcellularLocation>
</comment>
<dbReference type="CDD" id="cd01335">
    <property type="entry name" value="Radical_SAM"/>
    <property type="match status" value="1"/>
</dbReference>
<evidence type="ECO:0000259" key="11">
    <source>
        <dbReference type="PROSITE" id="PS51918"/>
    </source>
</evidence>
<dbReference type="InterPro" id="IPR004559">
    <property type="entry name" value="HemW-like"/>
</dbReference>
<evidence type="ECO:0000256" key="7">
    <source>
        <dbReference type="ARBA" id="ARBA00023004"/>
    </source>
</evidence>
<dbReference type="InterPro" id="IPR006638">
    <property type="entry name" value="Elp3/MiaA/NifB-like_rSAM"/>
</dbReference>
<organism evidence="12 13">
    <name type="scientific">Novosphingobium olei</name>
    <dbReference type="NCBI Taxonomy" id="2728851"/>
    <lineage>
        <taxon>Bacteria</taxon>
        <taxon>Pseudomonadati</taxon>
        <taxon>Pseudomonadota</taxon>
        <taxon>Alphaproteobacteria</taxon>
        <taxon>Sphingomonadales</taxon>
        <taxon>Sphingomonadaceae</taxon>
        <taxon>Novosphingobium</taxon>
    </lineage>
</organism>
<evidence type="ECO:0000256" key="4">
    <source>
        <dbReference type="ARBA" id="ARBA00022617"/>
    </source>
</evidence>
<evidence type="ECO:0000256" key="9">
    <source>
        <dbReference type="ARBA" id="ARBA00023186"/>
    </source>
</evidence>
<keyword evidence="13" id="KW-1185">Reference proteome</keyword>
<dbReference type="Proteomes" id="UP000583556">
    <property type="component" value="Unassembled WGS sequence"/>
</dbReference>
<keyword evidence="4 10" id="KW-0349">Heme</keyword>
<accession>A0A7Y0BQU3</accession>
<evidence type="ECO:0000256" key="6">
    <source>
        <dbReference type="ARBA" id="ARBA00022723"/>
    </source>
</evidence>
<dbReference type="GO" id="GO:0004109">
    <property type="term" value="F:coproporphyrinogen oxidase activity"/>
    <property type="evidence" value="ECO:0007669"/>
    <property type="project" value="InterPro"/>
</dbReference>
<dbReference type="PANTHER" id="PTHR13932">
    <property type="entry name" value="COPROPORPHYRINIGEN III OXIDASE"/>
    <property type="match status" value="1"/>
</dbReference>